<comment type="catalytic activity">
    <reaction evidence="5 6">
        <text>Exonucleolytic cleavage in either 5'- to 3'- or 3'- to 5'-direction to yield nucleoside 5'-phosphates.</text>
        <dbReference type="EC" id="3.1.11.6"/>
    </reaction>
</comment>
<dbReference type="CDD" id="cd04489">
    <property type="entry name" value="ExoVII_LU_OBF"/>
    <property type="match status" value="1"/>
</dbReference>
<sequence length="455" mass="50468">MHAPLVSGTPSGLVASLTVSQLNARARQLLEQGLAQVWVEGEVSNFMASAAGHWYFSLKDERAQVSCVMFAGRNQLLVRQPRNGDRLLLCGTVSLYEGRGQYQLLAEQLRFSGEGDLLARLEALKQKLAAEGLFASERKRPLPPLVQRIGVITSLQGAALRDVLQVLKRRWPLAEVLVYPALVQGQEAPASLRRAMALAQYHGQPQVLLLARGGGSLEDLQAFNDETLARMVAASAMPVVTGVGHETDFTLVDFVADLRAPTPSAAAEAVSPDRQHLQQQLDVQQGRLIQAFFSRLRGAQQHLDSLSLRAASPNRLLKQQQQRLQQLVLRLQAQQPCRRLALMGQQWQRLNERLGAASPRREILRQQQRLQQWQKSLQQGLASHQRLDRERLQSLAARLHAISPLNTLNRGYALASSETGEVLRSSKQIKPGDPVKVRLAEGSLDCRVEKVRIES</sequence>
<comment type="subcellular location">
    <subcellularLocation>
        <location evidence="5 6">Cytoplasm</location>
    </subcellularLocation>
</comment>
<dbReference type="Proteomes" id="UP000182350">
    <property type="component" value="Unassembled WGS sequence"/>
</dbReference>
<dbReference type="GO" id="GO:0005737">
    <property type="term" value="C:cytoplasm"/>
    <property type="evidence" value="ECO:0007669"/>
    <property type="project" value="UniProtKB-SubCell"/>
</dbReference>
<evidence type="ECO:0000256" key="3">
    <source>
        <dbReference type="ARBA" id="ARBA00022801"/>
    </source>
</evidence>
<dbReference type="Gene3D" id="2.40.50.1010">
    <property type="match status" value="1"/>
</dbReference>
<protein>
    <recommendedName>
        <fullName evidence="5">Exodeoxyribonuclease 7 large subunit</fullName>
        <ecNumber evidence="5">3.1.11.6</ecNumber>
    </recommendedName>
    <alternativeName>
        <fullName evidence="5">Exodeoxyribonuclease VII large subunit</fullName>
        <shortName evidence="5">Exonuclease VII large subunit</shortName>
    </alternativeName>
</protein>
<evidence type="ECO:0000256" key="6">
    <source>
        <dbReference type="RuleBase" id="RU004355"/>
    </source>
</evidence>
<gene>
    <name evidence="5" type="primary">xseA</name>
    <name evidence="9" type="ORF">SAMN02745752_01553</name>
</gene>
<dbReference type="GO" id="GO:0008855">
    <property type="term" value="F:exodeoxyribonuclease VII activity"/>
    <property type="evidence" value="ECO:0007669"/>
    <property type="project" value="UniProtKB-UniRule"/>
</dbReference>
<dbReference type="InterPro" id="IPR025824">
    <property type="entry name" value="OB-fold_nuc-bd_dom"/>
</dbReference>
<feature type="domain" description="OB-fold nucleic acid binding" evidence="8">
    <location>
        <begin position="17"/>
        <end position="109"/>
    </location>
</feature>
<keyword evidence="3 5" id="KW-0378">Hydrolase</keyword>
<dbReference type="GO" id="GO:0006308">
    <property type="term" value="P:DNA catabolic process"/>
    <property type="evidence" value="ECO:0007669"/>
    <property type="project" value="UniProtKB-UniRule"/>
</dbReference>
<keyword evidence="10" id="KW-1185">Reference proteome</keyword>
<evidence type="ECO:0000313" key="10">
    <source>
        <dbReference type="Proteomes" id="UP000182350"/>
    </source>
</evidence>
<keyword evidence="2 5" id="KW-0540">Nuclease</keyword>
<dbReference type="InterPro" id="IPR020579">
    <property type="entry name" value="Exonuc_VII_lsu_C"/>
</dbReference>
<evidence type="ECO:0000259" key="7">
    <source>
        <dbReference type="Pfam" id="PF02601"/>
    </source>
</evidence>
<dbReference type="InterPro" id="IPR003753">
    <property type="entry name" value="Exonuc_VII_L"/>
</dbReference>
<organism evidence="9 10">
    <name type="scientific">Marinospirillum alkaliphilum DSM 21637</name>
    <dbReference type="NCBI Taxonomy" id="1122209"/>
    <lineage>
        <taxon>Bacteria</taxon>
        <taxon>Pseudomonadati</taxon>
        <taxon>Pseudomonadota</taxon>
        <taxon>Gammaproteobacteria</taxon>
        <taxon>Oceanospirillales</taxon>
        <taxon>Oceanospirillaceae</taxon>
        <taxon>Marinospirillum</taxon>
    </lineage>
</organism>
<dbReference type="EMBL" id="FPJW01000004">
    <property type="protein sequence ID" value="SFX40486.1"/>
    <property type="molecule type" value="Genomic_DNA"/>
</dbReference>
<dbReference type="Pfam" id="PF13742">
    <property type="entry name" value="tRNA_anti_2"/>
    <property type="match status" value="1"/>
</dbReference>
<feature type="domain" description="Exonuclease VII large subunit C-terminal" evidence="7">
    <location>
        <begin position="133"/>
        <end position="447"/>
    </location>
</feature>
<evidence type="ECO:0000256" key="2">
    <source>
        <dbReference type="ARBA" id="ARBA00022722"/>
    </source>
</evidence>
<dbReference type="Pfam" id="PF02601">
    <property type="entry name" value="Exonuc_VII_L"/>
    <property type="match status" value="1"/>
</dbReference>
<name>A0A1K1WT00_9GAMM</name>
<evidence type="ECO:0000256" key="4">
    <source>
        <dbReference type="ARBA" id="ARBA00022839"/>
    </source>
</evidence>
<comment type="similarity">
    <text evidence="5 6">Belongs to the XseA family.</text>
</comment>
<dbReference type="GO" id="GO:0003676">
    <property type="term" value="F:nucleic acid binding"/>
    <property type="evidence" value="ECO:0007669"/>
    <property type="project" value="InterPro"/>
</dbReference>
<evidence type="ECO:0000256" key="1">
    <source>
        <dbReference type="ARBA" id="ARBA00022490"/>
    </source>
</evidence>
<proteinExistence type="inferred from homology"/>
<dbReference type="PANTHER" id="PTHR30008:SF0">
    <property type="entry name" value="EXODEOXYRIBONUCLEASE 7 LARGE SUBUNIT"/>
    <property type="match status" value="1"/>
</dbReference>
<evidence type="ECO:0000313" key="9">
    <source>
        <dbReference type="EMBL" id="SFX40486.1"/>
    </source>
</evidence>
<accession>A0A1K1WT00</accession>
<comment type="function">
    <text evidence="5">Bidirectionally degrades single-stranded DNA into large acid-insoluble oligonucleotides, which are then degraded further into small acid-soluble oligonucleotides.</text>
</comment>
<dbReference type="EC" id="3.1.11.6" evidence="5"/>
<keyword evidence="1 5" id="KW-0963">Cytoplasm</keyword>
<dbReference type="STRING" id="1122209.SAMN02745752_01553"/>
<comment type="subunit">
    <text evidence="5">Heterooligomer composed of large and small subunits.</text>
</comment>
<dbReference type="PANTHER" id="PTHR30008">
    <property type="entry name" value="EXODEOXYRIBONUCLEASE 7 LARGE SUBUNIT"/>
    <property type="match status" value="1"/>
</dbReference>
<evidence type="ECO:0000256" key="5">
    <source>
        <dbReference type="HAMAP-Rule" id="MF_00378"/>
    </source>
</evidence>
<evidence type="ECO:0000259" key="8">
    <source>
        <dbReference type="Pfam" id="PF13742"/>
    </source>
</evidence>
<dbReference type="GO" id="GO:0009318">
    <property type="term" value="C:exodeoxyribonuclease VII complex"/>
    <property type="evidence" value="ECO:0007669"/>
    <property type="project" value="UniProtKB-UniRule"/>
</dbReference>
<keyword evidence="4 5" id="KW-0269">Exonuclease</keyword>
<dbReference type="AlphaFoldDB" id="A0A1K1WT00"/>
<reference evidence="9 10" key="1">
    <citation type="submission" date="2016-11" db="EMBL/GenBank/DDBJ databases">
        <authorList>
            <person name="Jaros S."/>
            <person name="Januszkiewicz K."/>
            <person name="Wedrychowicz H."/>
        </authorList>
    </citation>
    <scope>NUCLEOTIDE SEQUENCE [LARGE SCALE GENOMIC DNA]</scope>
    <source>
        <strain evidence="9 10">DSM 21637</strain>
    </source>
</reference>
<dbReference type="HAMAP" id="MF_00378">
    <property type="entry name" value="Exonuc_7_L"/>
    <property type="match status" value="1"/>
</dbReference>
<dbReference type="NCBIfam" id="TIGR00237">
    <property type="entry name" value="xseA"/>
    <property type="match status" value="1"/>
</dbReference>